<evidence type="ECO:0000313" key="1">
    <source>
        <dbReference type="EMBL" id="CAG8838125.1"/>
    </source>
</evidence>
<dbReference type="AlphaFoldDB" id="A0A9N9KJP5"/>
<accession>A0A9N9KJP5</accession>
<dbReference type="EMBL" id="CAJVQA010083300">
    <property type="protein sequence ID" value="CAG8838125.1"/>
    <property type="molecule type" value="Genomic_DNA"/>
</dbReference>
<comment type="caution">
    <text evidence="1">The sequence shown here is derived from an EMBL/GenBank/DDBJ whole genome shotgun (WGS) entry which is preliminary data.</text>
</comment>
<proteinExistence type="predicted"/>
<feature type="non-terminal residue" evidence="1">
    <location>
        <position position="65"/>
    </location>
</feature>
<reference evidence="1" key="1">
    <citation type="submission" date="2021-06" db="EMBL/GenBank/DDBJ databases">
        <authorList>
            <person name="Kallberg Y."/>
            <person name="Tangrot J."/>
            <person name="Rosling A."/>
        </authorList>
    </citation>
    <scope>NUCLEOTIDE SEQUENCE</scope>
    <source>
        <strain evidence="1">FL966</strain>
    </source>
</reference>
<dbReference type="Proteomes" id="UP000789759">
    <property type="component" value="Unassembled WGS sequence"/>
</dbReference>
<sequence>MHKDTINNLKNPDNQNELLEVLIKTTLTMIIEINLVLEIEIIIETKVGHKTETIIDSTEPLLENV</sequence>
<gene>
    <name evidence="1" type="ORF">CPELLU_LOCUS21671</name>
</gene>
<evidence type="ECO:0000313" key="2">
    <source>
        <dbReference type="Proteomes" id="UP000789759"/>
    </source>
</evidence>
<protein>
    <submittedName>
        <fullName evidence="1">20732_t:CDS:1</fullName>
    </submittedName>
</protein>
<organism evidence="1 2">
    <name type="scientific">Cetraspora pellucida</name>
    <dbReference type="NCBI Taxonomy" id="1433469"/>
    <lineage>
        <taxon>Eukaryota</taxon>
        <taxon>Fungi</taxon>
        <taxon>Fungi incertae sedis</taxon>
        <taxon>Mucoromycota</taxon>
        <taxon>Glomeromycotina</taxon>
        <taxon>Glomeromycetes</taxon>
        <taxon>Diversisporales</taxon>
        <taxon>Gigasporaceae</taxon>
        <taxon>Cetraspora</taxon>
    </lineage>
</organism>
<name>A0A9N9KJP5_9GLOM</name>
<keyword evidence="2" id="KW-1185">Reference proteome</keyword>